<dbReference type="RefSeq" id="WP_231329747.1">
    <property type="nucleotide sequence ID" value="NZ_CP059572.1"/>
</dbReference>
<gene>
    <name evidence="1" type="ORF">AGRA3207_005303</name>
</gene>
<dbReference type="Proteomes" id="UP001049518">
    <property type="component" value="Chromosome"/>
</dbReference>
<organism evidence="1 2">
    <name type="scientific">Actinomadura graeca</name>
    <dbReference type="NCBI Taxonomy" id="2750812"/>
    <lineage>
        <taxon>Bacteria</taxon>
        <taxon>Bacillati</taxon>
        <taxon>Actinomycetota</taxon>
        <taxon>Actinomycetes</taxon>
        <taxon>Streptosporangiales</taxon>
        <taxon>Thermomonosporaceae</taxon>
        <taxon>Actinomadura</taxon>
    </lineage>
</organism>
<evidence type="ECO:0000313" key="1">
    <source>
        <dbReference type="EMBL" id="QXJ24052.1"/>
    </source>
</evidence>
<protein>
    <recommendedName>
        <fullName evidence="3">Transposase</fullName>
    </recommendedName>
</protein>
<sequence>MRWVAPGGWDVELIRLDGRPTLRARRHLILIRYCFGVRDLETVLAAADLTTADLVRVLPTTAR</sequence>
<reference evidence="1" key="1">
    <citation type="submission" date="2020-07" db="EMBL/GenBank/DDBJ databases">
        <authorList>
            <person name="Tarantini F.S."/>
            <person name="Hong K.W."/>
            <person name="Chan K.G."/>
        </authorList>
    </citation>
    <scope>NUCLEOTIDE SEQUENCE</scope>
    <source>
        <strain evidence="1">32-07</strain>
    </source>
</reference>
<evidence type="ECO:0000313" key="2">
    <source>
        <dbReference type="Proteomes" id="UP001049518"/>
    </source>
</evidence>
<proteinExistence type="predicted"/>
<evidence type="ECO:0008006" key="3">
    <source>
        <dbReference type="Google" id="ProtNLM"/>
    </source>
</evidence>
<name>A0ABX8R257_9ACTN</name>
<keyword evidence="2" id="KW-1185">Reference proteome</keyword>
<dbReference type="EMBL" id="CP059572">
    <property type="protein sequence ID" value="QXJ24052.1"/>
    <property type="molecule type" value="Genomic_DNA"/>
</dbReference>
<accession>A0ABX8R257</accession>